<gene>
    <name evidence="1" type="ORF">NUW58_g8166</name>
</gene>
<comment type="caution">
    <text evidence="1">The sequence shown here is derived from an EMBL/GenBank/DDBJ whole genome shotgun (WGS) entry which is preliminary data.</text>
</comment>
<name>A0ACC1NA15_9PEZI</name>
<organism evidence="1 2">
    <name type="scientific">Xylaria curta</name>
    <dbReference type="NCBI Taxonomy" id="42375"/>
    <lineage>
        <taxon>Eukaryota</taxon>
        <taxon>Fungi</taxon>
        <taxon>Dikarya</taxon>
        <taxon>Ascomycota</taxon>
        <taxon>Pezizomycotina</taxon>
        <taxon>Sordariomycetes</taxon>
        <taxon>Xylariomycetidae</taxon>
        <taxon>Xylariales</taxon>
        <taxon>Xylariaceae</taxon>
        <taxon>Xylaria</taxon>
    </lineage>
</organism>
<dbReference type="Proteomes" id="UP001143856">
    <property type="component" value="Unassembled WGS sequence"/>
</dbReference>
<sequence length="218" mass="24174">MAARTNIPNVIHDLGLPRPPLPTPFAPPPSIPSQNLTQLANASENTVREILLALCQDSAQERKAMGYLRKLQRLESERLRNQGNDNNMDATREIVGITTATKGARTKEGLLQKSESARGVKGLSGKMRTIHKLANTTQVRLAHLSISLTLLRSLEENEDGPEWGEWDPDPDSDEAKEMYPEFYHWDCCDARGDDGDSGCTRGSHIALHKKPRPEASRS</sequence>
<accession>A0ACC1NA15</accession>
<evidence type="ECO:0000313" key="1">
    <source>
        <dbReference type="EMBL" id="KAJ2976125.1"/>
    </source>
</evidence>
<protein>
    <submittedName>
        <fullName evidence="1">Uncharacterized protein</fullName>
    </submittedName>
</protein>
<reference evidence="1" key="1">
    <citation type="submission" date="2022-10" db="EMBL/GenBank/DDBJ databases">
        <title>Genome Sequence of Xylaria curta.</title>
        <authorList>
            <person name="Buettner E."/>
        </authorList>
    </citation>
    <scope>NUCLEOTIDE SEQUENCE</scope>
    <source>
        <strain evidence="1">Babe10</strain>
    </source>
</reference>
<dbReference type="EMBL" id="JAPDGR010002373">
    <property type="protein sequence ID" value="KAJ2976125.1"/>
    <property type="molecule type" value="Genomic_DNA"/>
</dbReference>
<keyword evidence="2" id="KW-1185">Reference proteome</keyword>
<evidence type="ECO:0000313" key="2">
    <source>
        <dbReference type="Proteomes" id="UP001143856"/>
    </source>
</evidence>
<proteinExistence type="predicted"/>